<keyword evidence="1" id="KW-0472">Membrane</keyword>
<keyword evidence="1" id="KW-0812">Transmembrane</keyword>
<feature type="transmembrane region" description="Helical" evidence="1">
    <location>
        <begin position="21"/>
        <end position="45"/>
    </location>
</feature>
<name>A0ABS8IJX0_9NOSO</name>
<keyword evidence="3" id="KW-1185">Reference proteome</keyword>
<reference evidence="2 3" key="1">
    <citation type="journal article" date="2021" name="Microorganisms">
        <title>Genome Evolution of Filamentous Cyanobacterium Nostoc Species: From Facultative Symbiosis to Free Living.</title>
        <authorList>
            <person name="Huo D."/>
            <person name="Li H."/>
            <person name="Cai F."/>
            <person name="Guo X."/>
            <person name="Qiao Z."/>
            <person name="Wang W."/>
            <person name="Yu G."/>
            <person name="Li R."/>
        </authorList>
    </citation>
    <scope>NUCLEOTIDE SEQUENCE [LARGE SCALE GENOMIC DNA]</scope>
    <source>
        <strain evidence="2 3">CHAB 5714</strain>
    </source>
</reference>
<gene>
    <name evidence="2" type="ORF">LC586_36420</name>
</gene>
<keyword evidence="1" id="KW-1133">Transmembrane helix</keyword>
<dbReference type="Proteomes" id="UP001199525">
    <property type="component" value="Unassembled WGS sequence"/>
</dbReference>
<accession>A0ABS8IJX0</accession>
<protein>
    <recommendedName>
        <fullName evidence="4">Pentapeptide repeat-containing protein</fullName>
    </recommendedName>
</protein>
<evidence type="ECO:0000313" key="3">
    <source>
        <dbReference type="Proteomes" id="UP001199525"/>
    </source>
</evidence>
<sequence length="332" mass="37841">MKGDHSKTSRTEEYPTLSERNWETLSVSSAIFALLSFSIAAIWLFEEGLNQDDLWKVQLFTPFGVALFAVVTYCTANWRGKITTRQADLAASQLRLSERESKAKLLQEGAKLLGEIGKPSHVSAGISTLAVLIMGDDEEFAVQAMNLIADLIQREMSNAHNHTHQEEAFLVLKRGETVGRHSDREIRFDASNSETRWKILHGVKSVTYVDGFFLGLDGTLDLAAESQNFRNVKFDACQNIIFSWKFDTCKFSECHISRIQNFWSSREPEMYHDFNDCDFSNALFDDAETLRWICGQNNYFVDGCSPETVSGELIDWLEYFSIEKYSRTPILF</sequence>
<feature type="transmembrane region" description="Helical" evidence="1">
    <location>
        <begin position="57"/>
        <end position="76"/>
    </location>
</feature>
<comment type="caution">
    <text evidence="2">The sequence shown here is derived from an EMBL/GenBank/DDBJ whole genome shotgun (WGS) entry which is preliminary data.</text>
</comment>
<evidence type="ECO:0008006" key="4">
    <source>
        <dbReference type="Google" id="ProtNLM"/>
    </source>
</evidence>
<evidence type="ECO:0000256" key="1">
    <source>
        <dbReference type="SAM" id="Phobius"/>
    </source>
</evidence>
<dbReference type="EMBL" id="JAIVFQ010000131">
    <property type="protein sequence ID" value="MCC5604497.1"/>
    <property type="molecule type" value="Genomic_DNA"/>
</dbReference>
<proteinExistence type="predicted"/>
<evidence type="ECO:0000313" key="2">
    <source>
        <dbReference type="EMBL" id="MCC5604497.1"/>
    </source>
</evidence>
<organism evidence="2 3">
    <name type="scientific">Nostoc favosum CHAB5714</name>
    <dbReference type="NCBI Taxonomy" id="2780399"/>
    <lineage>
        <taxon>Bacteria</taxon>
        <taxon>Bacillati</taxon>
        <taxon>Cyanobacteriota</taxon>
        <taxon>Cyanophyceae</taxon>
        <taxon>Nostocales</taxon>
        <taxon>Nostocaceae</taxon>
        <taxon>Nostoc</taxon>
        <taxon>Nostoc favosum</taxon>
    </lineage>
</organism>